<dbReference type="InterPro" id="IPR036047">
    <property type="entry name" value="F-box-like_dom_sf"/>
</dbReference>
<feature type="non-terminal residue" evidence="2">
    <location>
        <position position="1"/>
    </location>
</feature>
<dbReference type="OrthoDB" id="658951at2759"/>
<dbReference type="Pfam" id="PF00646">
    <property type="entry name" value="F-box"/>
    <property type="match status" value="1"/>
</dbReference>
<evidence type="ECO:0000313" key="3">
    <source>
        <dbReference type="Proteomes" id="UP000324897"/>
    </source>
</evidence>
<dbReference type="Gramene" id="TVU41788">
    <property type="protein sequence ID" value="TVU41788"/>
    <property type="gene ID" value="EJB05_15336"/>
</dbReference>
<evidence type="ECO:0000259" key="1">
    <source>
        <dbReference type="Pfam" id="PF00646"/>
    </source>
</evidence>
<dbReference type="EMBL" id="RWGY01000007">
    <property type="protein sequence ID" value="TVU41788.1"/>
    <property type="molecule type" value="Genomic_DNA"/>
</dbReference>
<evidence type="ECO:0000313" key="2">
    <source>
        <dbReference type="EMBL" id="TVU41788.1"/>
    </source>
</evidence>
<dbReference type="Gene3D" id="1.20.1280.50">
    <property type="match status" value="1"/>
</dbReference>
<sequence>MAPPLMDELVEEVLIRLPPDDPASLVRAALVCLRWRHLVSNSSFRRRFREFHRTLPILGFVYYTKDAVSTFARTSSSSCPPIPDRGNFACD</sequence>
<dbReference type="SUPFAM" id="SSF81383">
    <property type="entry name" value="F-box domain"/>
    <property type="match status" value="1"/>
</dbReference>
<accession>A0A5J9W0Y1</accession>
<keyword evidence="3" id="KW-1185">Reference proteome</keyword>
<protein>
    <recommendedName>
        <fullName evidence="1">F-box domain-containing protein</fullName>
    </recommendedName>
</protein>
<dbReference type="PANTHER" id="PTHR32133">
    <property type="entry name" value="OS07G0120400 PROTEIN"/>
    <property type="match status" value="1"/>
</dbReference>
<gene>
    <name evidence="2" type="ORF">EJB05_15336</name>
</gene>
<dbReference type="AlphaFoldDB" id="A0A5J9W0Y1"/>
<name>A0A5J9W0Y1_9POAL</name>
<dbReference type="InterPro" id="IPR001810">
    <property type="entry name" value="F-box_dom"/>
</dbReference>
<organism evidence="2 3">
    <name type="scientific">Eragrostis curvula</name>
    <name type="common">weeping love grass</name>
    <dbReference type="NCBI Taxonomy" id="38414"/>
    <lineage>
        <taxon>Eukaryota</taxon>
        <taxon>Viridiplantae</taxon>
        <taxon>Streptophyta</taxon>
        <taxon>Embryophyta</taxon>
        <taxon>Tracheophyta</taxon>
        <taxon>Spermatophyta</taxon>
        <taxon>Magnoliopsida</taxon>
        <taxon>Liliopsida</taxon>
        <taxon>Poales</taxon>
        <taxon>Poaceae</taxon>
        <taxon>PACMAD clade</taxon>
        <taxon>Chloridoideae</taxon>
        <taxon>Eragrostideae</taxon>
        <taxon>Eragrostidinae</taxon>
        <taxon>Eragrostis</taxon>
    </lineage>
</organism>
<dbReference type="PANTHER" id="PTHR32133:SF386">
    <property type="entry name" value="F-BOX DOMAIN-CONTAINING PROTEIN"/>
    <property type="match status" value="1"/>
</dbReference>
<feature type="domain" description="F-box" evidence="1">
    <location>
        <begin position="7"/>
        <end position="46"/>
    </location>
</feature>
<comment type="caution">
    <text evidence="2">The sequence shown here is derived from an EMBL/GenBank/DDBJ whole genome shotgun (WGS) entry which is preliminary data.</text>
</comment>
<reference evidence="2 3" key="1">
    <citation type="journal article" date="2019" name="Sci. Rep.">
        <title>A high-quality genome of Eragrostis curvula grass provides insights into Poaceae evolution and supports new strategies to enhance forage quality.</title>
        <authorList>
            <person name="Carballo J."/>
            <person name="Santos B.A.C.M."/>
            <person name="Zappacosta D."/>
            <person name="Garbus I."/>
            <person name="Selva J.P."/>
            <person name="Gallo C.A."/>
            <person name="Diaz A."/>
            <person name="Albertini E."/>
            <person name="Caccamo M."/>
            <person name="Echenique V."/>
        </authorList>
    </citation>
    <scope>NUCLEOTIDE SEQUENCE [LARGE SCALE GENOMIC DNA]</scope>
    <source>
        <strain evidence="3">cv. Victoria</strain>
        <tissue evidence="2">Leaf</tissue>
    </source>
</reference>
<dbReference type="Proteomes" id="UP000324897">
    <property type="component" value="Chromosome 4"/>
</dbReference>
<proteinExistence type="predicted"/>